<dbReference type="GO" id="GO:0010494">
    <property type="term" value="C:cytoplasmic stress granule"/>
    <property type="evidence" value="ECO:0007669"/>
    <property type="project" value="UniProtKB-ARBA"/>
</dbReference>
<keyword evidence="7" id="KW-0648">Protein biosynthesis</keyword>
<dbReference type="Pfam" id="PF02854">
    <property type="entry name" value="MIF4G"/>
    <property type="match status" value="1"/>
</dbReference>
<evidence type="ECO:0000256" key="8">
    <source>
        <dbReference type="SAM" id="MobiDB-lite"/>
    </source>
</evidence>
<reference evidence="10 11" key="1">
    <citation type="submission" date="2015-04" db="EMBL/GenBank/DDBJ databases">
        <title>Complete genome sequence of Schizopora paradoxa KUC8140, a cosmopolitan wood degrader in East Asia.</title>
        <authorList>
            <consortium name="DOE Joint Genome Institute"/>
            <person name="Min B."/>
            <person name="Park H."/>
            <person name="Jang Y."/>
            <person name="Kim J.-J."/>
            <person name="Kim K.H."/>
            <person name="Pangilinan J."/>
            <person name="Lipzen A."/>
            <person name="Riley R."/>
            <person name="Grigoriev I.V."/>
            <person name="Spatafora J.W."/>
            <person name="Choi I.-G."/>
        </authorList>
    </citation>
    <scope>NUCLEOTIDE SEQUENCE [LARGE SCALE GENOMIC DNA]</scope>
    <source>
        <strain evidence="10 11">KUC8140</strain>
    </source>
</reference>
<feature type="region of interest" description="Disordered" evidence="8">
    <location>
        <begin position="1079"/>
        <end position="1126"/>
    </location>
</feature>
<dbReference type="InterPro" id="IPR016024">
    <property type="entry name" value="ARM-type_fold"/>
</dbReference>
<dbReference type="PANTHER" id="PTHR23253:SF9">
    <property type="entry name" value="EUKARYOTIC TRANSLATION INITIATION FACTOR 4 GAMMA 2"/>
    <property type="match status" value="1"/>
</dbReference>
<dbReference type="PROSITE" id="PS51366">
    <property type="entry name" value="MI"/>
    <property type="match status" value="1"/>
</dbReference>
<dbReference type="GO" id="GO:0016281">
    <property type="term" value="C:eukaryotic translation initiation factor 4F complex"/>
    <property type="evidence" value="ECO:0007669"/>
    <property type="project" value="TreeGrafter"/>
</dbReference>
<organism evidence="10 11">
    <name type="scientific">Schizopora paradoxa</name>
    <dbReference type="NCBI Taxonomy" id="27342"/>
    <lineage>
        <taxon>Eukaryota</taxon>
        <taxon>Fungi</taxon>
        <taxon>Dikarya</taxon>
        <taxon>Basidiomycota</taxon>
        <taxon>Agaricomycotina</taxon>
        <taxon>Agaricomycetes</taxon>
        <taxon>Hymenochaetales</taxon>
        <taxon>Schizoporaceae</taxon>
        <taxon>Schizopora</taxon>
    </lineage>
</organism>
<dbReference type="STRING" id="27342.A0A0H2S101"/>
<evidence type="ECO:0000256" key="6">
    <source>
        <dbReference type="ARBA" id="ARBA00022884"/>
    </source>
</evidence>
<keyword evidence="5" id="KW-0597">Phosphoprotein</keyword>
<comment type="similarity">
    <text evidence="2">Belongs to the eukaryotic initiation factor 4G family.</text>
</comment>
<dbReference type="Proteomes" id="UP000053477">
    <property type="component" value="Unassembled WGS sequence"/>
</dbReference>
<feature type="compositionally biased region" description="Gly residues" evidence="8">
    <location>
        <begin position="499"/>
        <end position="508"/>
    </location>
</feature>
<evidence type="ECO:0000256" key="3">
    <source>
        <dbReference type="ARBA" id="ARBA00022490"/>
    </source>
</evidence>
<dbReference type="SUPFAM" id="SSF101489">
    <property type="entry name" value="Eukaryotic initiation factor 4f subunit eIF4g, eIF4e-binding domain"/>
    <property type="match status" value="1"/>
</dbReference>
<sequence>MELAQREAGLLRTCSQAQITLAWRVLGSAHNRTTSQFHSTKCNSSSSSILCSLLAVLLLVCSLICNLCHTPVGPVTNQQYYPPPGAEYQMYPQQWHHPMNHVPGAPQPTPVHPSNMPVSPRQQPAPLQQAPATPPNIPPPLPSARLNSGASSFVPGAQGRIRITDASGHEINFRRPTSTTASPSPPPISLEKSQNRRPPVRIESEEERKKRVAEEEAKQKAKTDADSKAKKEKEDAELKARKKEEEEKERARKEEEDRLRAEEEEKKKKVEEEERIRKEEEEKLKREEEKKAEEERARKVAEEERLKKEAEEAEKAKKEAEEKERLEREAEVERLRKEAEEAEKKRREEEERKKQEERAKDEDSKSKTVAIDVPAKPSSAPEGNLDTVPPLSTSPESRKQRPIPGPLDLSSTNRSGIPPPLPSALATARHIQDLGQVSYPEGVASPRPDLNMNARDGKFRYDRDFLLQFMKVCVEKPDNLPNLEAIGLEPVDQNAMTRGGSGRRGGAMGPPSTTRSASIGLGINSGGSGFAKSSGFAMGQFSTPGKIPSTSEDRFMRSTSMGSGAGGLPFTGRPSPMIRTSSQGGAMPGGMGSKRTRSKRGEARNDSNRINSSGPSGLNYGQHMEPVAPLELSANRWVPMNNKKAGSDENSPEVIDRKVRALLNKLTLENFESISDQIIAWANKSEKEKDGRILIQVIRLVFEKATDEAKFSEMYAALCQKMMLQISPNISDESLDKPIRGGHLFRKYLLNRCQEDFERGWNATRVAAAAAAAKADEDLATKEANEKRAAKPGEEELYSDEYYVAQKAKRQGLGLVSLIGELFKLSMLTEKIMHGCIKKFLKDIDNPEEADIESLCTLLKIIGKSLDVDKANFHMNVYFERMGEISRKENISFRMKSMLLEVIELRQRKWVPRSTVQAAPTTIAQVHEAAARERAQKEREDMNRSMTMSRGGSRRGVDRGDVSVGPDGWAVAGGSGPVKTTTKAGDLSNFGKINKATPGSMSFGPSSVFSKKDSKRDSGSLSRTNSSSNMFHMLSQNPEIAAEVTQSTSSRGSRAPSRTASVDLSAAAVADIGVSRPKLNLLPRSKPTLDEASEKQEPSAGPSEANSDDESEKTGAPSSSLSSEKANEQIEKDFKEFFEARNITEGESYFTSLPSEYHHLLVDKLVSFAVESKEPNAKLVSDLFARAVEKSLCSPASFEEGFNSTAEALEDIAIDAPKAFDLMAIVMKGAALDEERRTRIAGKSEDGDKLLALLAA</sequence>
<dbReference type="SUPFAM" id="SSF48371">
    <property type="entry name" value="ARM repeat"/>
    <property type="match status" value="2"/>
</dbReference>
<feature type="compositionally biased region" description="Pro residues" evidence="8">
    <location>
        <begin position="132"/>
        <end position="142"/>
    </location>
</feature>
<dbReference type="Gene3D" id="1.20.970.30">
    <property type="entry name" value="eIF4G, eIF4E-binding domain"/>
    <property type="match status" value="1"/>
</dbReference>
<feature type="compositionally biased region" description="Polar residues" evidence="8">
    <location>
        <begin position="1034"/>
        <end position="1059"/>
    </location>
</feature>
<dbReference type="InterPro" id="IPR022745">
    <property type="entry name" value="eIF4G1_eIF4E-bd"/>
</dbReference>
<name>A0A0H2S101_9AGAM</name>
<gene>
    <name evidence="10" type="ORF">SCHPADRAFT_156858</name>
</gene>
<dbReference type="FunFam" id="1.25.40.180:FF:000020">
    <property type="entry name" value="Eukaryotic translation initiation factor subunit"/>
    <property type="match status" value="1"/>
</dbReference>
<evidence type="ECO:0000256" key="1">
    <source>
        <dbReference type="ARBA" id="ARBA00004496"/>
    </source>
</evidence>
<feature type="compositionally biased region" description="Low complexity" evidence="8">
    <location>
        <begin position="120"/>
        <end position="131"/>
    </location>
</feature>
<dbReference type="AlphaFoldDB" id="A0A0H2S101"/>
<feature type="region of interest" description="Disordered" evidence="8">
    <location>
        <begin position="934"/>
        <end position="1062"/>
    </location>
</feature>
<evidence type="ECO:0000259" key="9">
    <source>
        <dbReference type="PROSITE" id="PS51366"/>
    </source>
</evidence>
<evidence type="ECO:0000256" key="5">
    <source>
        <dbReference type="ARBA" id="ARBA00022553"/>
    </source>
</evidence>
<keyword evidence="4" id="KW-0396">Initiation factor</keyword>
<dbReference type="GO" id="GO:0003743">
    <property type="term" value="F:translation initiation factor activity"/>
    <property type="evidence" value="ECO:0007669"/>
    <property type="project" value="UniProtKB-KW"/>
</dbReference>
<feature type="compositionally biased region" description="Basic and acidic residues" evidence="8">
    <location>
        <begin position="1087"/>
        <end position="1097"/>
    </location>
</feature>
<feature type="compositionally biased region" description="Low complexity" evidence="8">
    <location>
        <begin position="1019"/>
        <end position="1028"/>
    </location>
</feature>
<protein>
    <recommendedName>
        <fullName evidence="9">MI domain-containing protein</fullName>
    </recommendedName>
</protein>
<accession>A0A0H2S101</accession>
<dbReference type="EMBL" id="KQ085902">
    <property type="protein sequence ID" value="KLO17689.1"/>
    <property type="molecule type" value="Genomic_DNA"/>
</dbReference>
<dbReference type="Pfam" id="PF12152">
    <property type="entry name" value="eIF_4G1"/>
    <property type="match status" value="1"/>
</dbReference>
<dbReference type="Gene3D" id="1.25.40.180">
    <property type="match status" value="2"/>
</dbReference>
<dbReference type="InterPro" id="IPR036211">
    <property type="entry name" value="eIF4G_eIF4E-bd_sf"/>
</dbReference>
<keyword evidence="11" id="KW-1185">Reference proteome</keyword>
<feature type="region of interest" description="Disordered" evidence="8">
    <location>
        <begin position="541"/>
        <end position="623"/>
    </location>
</feature>
<dbReference type="InterPro" id="IPR003891">
    <property type="entry name" value="Initiation_fac_eIF4g_MI"/>
</dbReference>
<evidence type="ECO:0000256" key="4">
    <source>
        <dbReference type="ARBA" id="ARBA00022540"/>
    </source>
</evidence>
<feature type="compositionally biased region" description="Basic and acidic residues" evidence="8">
    <location>
        <begin position="200"/>
        <end position="366"/>
    </location>
</feature>
<feature type="compositionally biased region" description="Low complexity" evidence="8">
    <location>
        <begin position="509"/>
        <end position="521"/>
    </location>
</feature>
<keyword evidence="3" id="KW-0963">Cytoplasm</keyword>
<feature type="compositionally biased region" description="Basic and acidic residues" evidence="8">
    <location>
        <begin position="934"/>
        <end position="943"/>
    </location>
</feature>
<feature type="region of interest" description="Disordered" evidence="8">
    <location>
        <begin position="494"/>
        <end position="521"/>
    </location>
</feature>
<feature type="compositionally biased region" description="Polar residues" evidence="8">
    <location>
        <begin position="997"/>
        <end position="1009"/>
    </location>
</feature>
<dbReference type="PANTHER" id="PTHR23253">
    <property type="entry name" value="EUKARYOTIC TRANSLATION INITIATION FACTOR 4 GAMMA"/>
    <property type="match status" value="1"/>
</dbReference>
<evidence type="ECO:0000313" key="11">
    <source>
        <dbReference type="Proteomes" id="UP000053477"/>
    </source>
</evidence>
<dbReference type="GO" id="GO:0003729">
    <property type="term" value="F:mRNA binding"/>
    <property type="evidence" value="ECO:0007669"/>
    <property type="project" value="TreeGrafter"/>
</dbReference>
<evidence type="ECO:0000256" key="2">
    <source>
        <dbReference type="ARBA" id="ARBA00005775"/>
    </source>
</evidence>
<dbReference type="InParanoid" id="A0A0H2S101"/>
<dbReference type="Pfam" id="PF02847">
    <property type="entry name" value="MA3"/>
    <property type="match status" value="1"/>
</dbReference>
<evidence type="ECO:0000313" key="10">
    <source>
        <dbReference type="EMBL" id="KLO17689.1"/>
    </source>
</evidence>
<feature type="region of interest" description="Disordered" evidence="8">
    <location>
        <begin position="99"/>
        <end position="415"/>
    </location>
</feature>
<comment type="subcellular location">
    <subcellularLocation>
        <location evidence="1">Cytoplasm</location>
    </subcellularLocation>
</comment>
<dbReference type="InterPro" id="IPR003890">
    <property type="entry name" value="MIF4G-like_typ-3"/>
</dbReference>
<keyword evidence="6" id="KW-0694">RNA-binding</keyword>
<evidence type="ECO:0000256" key="7">
    <source>
        <dbReference type="ARBA" id="ARBA00022917"/>
    </source>
</evidence>
<dbReference type="SMART" id="SM00543">
    <property type="entry name" value="MIF4G"/>
    <property type="match status" value="1"/>
</dbReference>
<dbReference type="OrthoDB" id="514777at2759"/>
<feature type="domain" description="MI" evidence="9">
    <location>
        <begin position="1125"/>
        <end position="1246"/>
    </location>
</feature>
<proteinExistence type="inferred from homology"/>